<evidence type="ECO:0000256" key="2">
    <source>
        <dbReference type="ARBA" id="ARBA00007935"/>
    </source>
</evidence>
<evidence type="ECO:0000313" key="9">
    <source>
        <dbReference type="EMBL" id="ODP28527.1"/>
    </source>
</evidence>
<feature type="transmembrane region" description="Helical" evidence="8">
    <location>
        <begin position="65"/>
        <end position="83"/>
    </location>
</feature>
<evidence type="ECO:0000313" key="10">
    <source>
        <dbReference type="Proteomes" id="UP000094578"/>
    </source>
</evidence>
<evidence type="ECO:0000256" key="4">
    <source>
        <dbReference type="ARBA" id="ARBA00022475"/>
    </source>
</evidence>
<dbReference type="Gene3D" id="1.10.3470.10">
    <property type="entry name" value="ABC transporter involved in vitamin B12 uptake, BtuC"/>
    <property type="match status" value="1"/>
</dbReference>
<dbReference type="STRING" id="1886670.PTI45_02072"/>
<dbReference type="GO" id="GO:0022857">
    <property type="term" value="F:transmembrane transporter activity"/>
    <property type="evidence" value="ECO:0007669"/>
    <property type="project" value="InterPro"/>
</dbReference>
<feature type="transmembrane region" description="Helical" evidence="8">
    <location>
        <begin position="241"/>
        <end position="265"/>
    </location>
</feature>
<evidence type="ECO:0000256" key="1">
    <source>
        <dbReference type="ARBA" id="ARBA00004651"/>
    </source>
</evidence>
<evidence type="ECO:0000256" key="8">
    <source>
        <dbReference type="SAM" id="Phobius"/>
    </source>
</evidence>
<evidence type="ECO:0000256" key="3">
    <source>
        <dbReference type="ARBA" id="ARBA00022448"/>
    </source>
</evidence>
<reference evidence="9 10" key="1">
    <citation type="submission" date="2016-08" db="EMBL/GenBank/DDBJ databases">
        <title>Genome sequencing of Paenibacillus sp. TI45-13ar, isolated from Korean traditional nuruk.</title>
        <authorList>
            <person name="Kim S.-J."/>
        </authorList>
    </citation>
    <scope>NUCLEOTIDE SEQUENCE [LARGE SCALE GENOMIC DNA]</scope>
    <source>
        <strain evidence="9 10">TI45-13ar</strain>
    </source>
</reference>
<dbReference type="AlphaFoldDB" id="A0A1E3L3Y6"/>
<evidence type="ECO:0000256" key="6">
    <source>
        <dbReference type="ARBA" id="ARBA00022989"/>
    </source>
</evidence>
<dbReference type="RefSeq" id="WP_069327499.1">
    <property type="nucleotide sequence ID" value="NZ_MDER01000036.1"/>
</dbReference>
<feature type="transmembrane region" description="Helical" evidence="8">
    <location>
        <begin position="121"/>
        <end position="141"/>
    </location>
</feature>
<sequence length="339" mass="36215">MNNLIGQKRNLIIILILSVLTCLLMMISIQVGAVRISWLEIGKAFIQRGDADLTYIILHYRLPRIILAILVGSGLAVSGLVAQQILRNPLAAPDTLGISAGAALGAVSTVLLLPVEMQSTWLTSLTAFVGGAIGASCVYGLSYRNGVDPIRLALVGIAVSACGSTLVQLLIIQSSTNTNTVLLWLNGSLWGRHWEQVMQLAPIIIIVVPIIWLLAKSLDIFGLSEESSKGLGLRIEWMRAILLLMTVILASGSVAVVGMVGFVGLVSPHIARRLVSGGHRYSVPVAALVGAIMMLLADVIGRILAPPLEFPVGLVTSVIGAPYFLFLLWREYKSKNRAG</sequence>
<dbReference type="PANTHER" id="PTHR30472:SF37">
    <property type="entry name" value="FE(3+) DICITRATE TRANSPORT SYSTEM PERMEASE PROTEIN FECD-RELATED"/>
    <property type="match status" value="1"/>
</dbReference>
<feature type="transmembrane region" description="Helical" evidence="8">
    <location>
        <begin position="153"/>
        <end position="176"/>
    </location>
</feature>
<dbReference type="GO" id="GO:0005886">
    <property type="term" value="C:plasma membrane"/>
    <property type="evidence" value="ECO:0007669"/>
    <property type="project" value="UniProtKB-SubCell"/>
</dbReference>
<dbReference type="SUPFAM" id="SSF81345">
    <property type="entry name" value="ABC transporter involved in vitamin B12 uptake, BtuC"/>
    <property type="match status" value="1"/>
</dbReference>
<evidence type="ECO:0000256" key="5">
    <source>
        <dbReference type="ARBA" id="ARBA00022692"/>
    </source>
</evidence>
<keyword evidence="4" id="KW-1003">Cell membrane</keyword>
<keyword evidence="5 8" id="KW-0812">Transmembrane</keyword>
<keyword evidence="10" id="KW-1185">Reference proteome</keyword>
<dbReference type="PATRIC" id="fig|1886670.3.peg.2111"/>
<dbReference type="CDD" id="cd06550">
    <property type="entry name" value="TM_ABC_iron-siderophores_like"/>
    <property type="match status" value="1"/>
</dbReference>
<proteinExistence type="inferred from homology"/>
<name>A0A1E3L3Y6_9BACL</name>
<dbReference type="PANTHER" id="PTHR30472">
    <property type="entry name" value="FERRIC ENTEROBACTIN TRANSPORT SYSTEM PERMEASE PROTEIN"/>
    <property type="match status" value="1"/>
</dbReference>
<keyword evidence="7 8" id="KW-0472">Membrane</keyword>
<comment type="subcellular location">
    <subcellularLocation>
        <location evidence="1">Cell membrane</location>
        <topology evidence="1">Multi-pass membrane protein</topology>
    </subcellularLocation>
</comment>
<dbReference type="Proteomes" id="UP000094578">
    <property type="component" value="Unassembled WGS sequence"/>
</dbReference>
<dbReference type="EMBL" id="MDER01000036">
    <property type="protein sequence ID" value="ODP28527.1"/>
    <property type="molecule type" value="Genomic_DNA"/>
</dbReference>
<dbReference type="GO" id="GO:0033214">
    <property type="term" value="P:siderophore-iron import into cell"/>
    <property type="evidence" value="ECO:0007669"/>
    <property type="project" value="TreeGrafter"/>
</dbReference>
<keyword evidence="6 8" id="KW-1133">Transmembrane helix</keyword>
<dbReference type="InterPro" id="IPR037294">
    <property type="entry name" value="ABC_BtuC-like"/>
</dbReference>
<feature type="transmembrane region" description="Helical" evidence="8">
    <location>
        <begin position="95"/>
        <end position="115"/>
    </location>
</feature>
<dbReference type="Pfam" id="PF01032">
    <property type="entry name" value="FecCD"/>
    <property type="match status" value="1"/>
</dbReference>
<comment type="similarity">
    <text evidence="2">Belongs to the binding-protein-dependent transport system permease family. FecCD subfamily.</text>
</comment>
<evidence type="ECO:0000256" key="7">
    <source>
        <dbReference type="ARBA" id="ARBA00023136"/>
    </source>
</evidence>
<keyword evidence="3" id="KW-0813">Transport</keyword>
<feature type="transmembrane region" description="Helical" evidence="8">
    <location>
        <begin position="196"/>
        <end position="215"/>
    </location>
</feature>
<accession>A0A1E3L3Y6</accession>
<organism evidence="9 10">
    <name type="scientific">Paenibacillus nuruki</name>
    <dbReference type="NCBI Taxonomy" id="1886670"/>
    <lineage>
        <taxon>Bacteria</taxon>
        <taxon>Bacillati</taxon>
        <taxon>Bacillota</taxon>
        <taxon>Bacilli</taxon>
        <taxon>Bacillales</taxon>
        <taxon>Paenibacillaceae</taxon>
        <taxon>Paenibacillus</taxon>
    </lineage>
</organism>
<feature type="transmembrane region" description="Helical" evidence="8">
    <location>
        <begin position="12"/>
        <end position="33"/>
    </location>
</feature>
<dbReference type="FunFam" id="1.10.3470.10:FF:000001">
    <property type="entry name" value="Vitamin B12 ABC transporter permease BtuC"/>
    <property type="match status" value="1"/>
</dbReference>
<feature type="transmembrane region" description="Helical" evidence="8">
    <location>
        <begin position="312"/>
        <end position="329"/>
    </location>
</feature>
<comment type="caution">
    <text evidence="9">The sequence shown here is derived from an EMBL/GenBank/DDBJ whole genome shotgun (WGS) entry which is preliminary data.</text>
</comment>
<gene>
    <name evidence="9" type="ORF">PTI45_02072</name>
</gene>
<protein>
    <submittedName>
        <fullName evidence="9">Iron(3+)-hydroxamate import system permease protein FhuG</fullName>
    </submittedName>
</protein>
<dbReference type="InterPro" id="IPR000522">
    <property type="entry name" value="ABC_transptr_permease_BtuC"/>
</dbReference>
<feature type="transmembrane region" description="Helical" evidence="8">
    <location>
        <begin position="285"/>
        <end position="305"/>
    </location>
</feature>